<evidence type="ECO:0000313" key="9">
    <source>
        <dbReference type="EMBL" id="GAA4787665.1"/>
    </source>
</evidence>
<dbReference type="PANTHER" id="PTHR43788">
    <property type="entry name" value="DNA2/NAM7 HELICASE FAMILY MEMBER"/>
    <property type="match status" value="1"/>
</dbReference>
<feature type="domain" description="DNA2/NAM7 helicase-like C-terminal" evidence="8">
    <location>
        <begin position="747"/>
        <end position="942"/>
    </location>
</feature>
<proteinExistence type="inferred from homology"/>
<dbReference type="EMBL" id="BAABIG010000009">
    <property type="protein sequence ID" value="GAA4787665.1"/>
    <property type="molecule type" value="Genomic_DNA"/>
</dbReference>
<evidence type="ECO:0000256" key="1">
    <source>
        <dbReference type="ARBA" id="ARBA00007913"/>
    </source>
</evidence>
<sequence length="993" mass="109289">MSVATVALPAPLILVPGFSLDEQLRRKAGTSAGLPAAVPQIVDDLNRMAGGAPAHLSPANGKFKSSVLIHTRTYRLRLEMTHRGTGYLVKSIDPLRLADHARLARSCLLVRPPGWRMAFELKAVPEGSDAQWQHLEHAWQNLGQERARRRGVAAVSDAQAEFLDTVDRLIDATEEITGREQRDAAPFPYQRRTATGGRRSTPRSSYEFRLLGEELPAPGAFVRVQGVDEARGRVARSEGQSVTVRFDQPVSWERLPDRGALELTPNSVVHHQQRQAVAALRAQDTKNPGLLPALVEHRVRAIADTRARPHQELDPEQLTAFRKALATEDILVVLGPPGTGKTRIITEIAHTSAVTTAAGGGRVLITSHTNRAVDNALARLPRELVVVRVGDEGNVHADVKPLLLEEQRENLSQEIRHAMTVRADAYREARAAAPWTTELGTRLEQVDTLAQREGAAATLLRSAVRAAGAAALEALDALRREEDRQAAEWQRLTERATWLQSKLQGEQRRSGSRLLGWLYRPRVRRREAEIGTVHARVQQLARARPELRQRIEAARTAVDEAVDASPAVLSARAAREAEERRLSEGIQSAYEAADMAVLALSAVFPWLAVPTRRSDPADATATLRSAHGRLEQWLPLAAQRGELSEQWHAAIDRDPGQLVPELIRYAQVIGATCIGAASRAELSGVDFDLGIVDEAGQIGVADALVPLTRVRRGILVGDDRQLPPFLDSEVAEWGRETGAAELLDMMAQSALERLRSGLPASHVVQLTRQRRMPAEIADFISAAFYRGELITEKEHRHTDPLFDSPMAFVDTAALPARERQEAPGRRAEERHGHKGSFNTCEARLLARLAAFHHRRGSEWVVIVPYRAQRAEVIRHLTPLIGDSQLAAASVGSVDSYQGGEREVVLYGFTRSNPRGRVGFLAELRRVNVAFTRAKSQLVMTGDLSTLLAADDPGFRALADDLHRYLRDHGDLRDYRDVMDALDAAAPAPEGDRP</sequence>
<evidence type="ECO:0000259" key="7">
    <source>
        <dbReference type="Pfam" id="PF13086"/>
    </source>
</evidence>
<dbReference type="SUPFAM" id="SSF52540">
    <property type="entry name" value="P-loop containing nucleoside triphosphate hydrolases"/>
    <property type="match status" value="1"/>
</dbReference>
<evidence type="ECO:0000256" key="2">
    <source>
        <dbReference type="ARBA" id="ARBA00022741"/>
    </source>
</evidence>
<dbReference type="Pfam" id="PF13087">
    <property type="entry name" value="AAA_12"/>
    <property type="match status" value="1"/>
</dbReference>
<dbReference type="CDD" id="cd18808">
    <property type="entry name" value="SF1_C_Upf1"/>
    <property type="match status" value="1"/>
</dbReference>
<keyword evidence="10" id="KW-1185">Reference proteome</keyword>
<evidence type="ECO:0000256" key="5">
    <source>
        <dbReference type="ARBA" id="ARBA00022840"/>
    </source>
</evidence>
<protein>
    <recommendedName>
        <fullName evidence="11">Helicase</fullName>
    </recommendedName>
</protein>
<dbReference type="InterPro" id="IPR041679">
    <property type="entry name" value="DNA2/NAM7-like_C"/>
</dbReference>
<dbReference type="InterPro" id="IPR027417">
    <property type="entry name" value="P-loop_NTPase"/>
</dbReference>
<keyword evidence="2" id="KW-0547">Nucleotide-binding</keyword>
<dbReference type="Pfam" id="PF13086">
    <property type="entry name" value="AAA_11"/>
    <property type="match status" value="1"/>
</dbReference>
<dbReference type="Gene3D" id="3.40.50.300">
    <property type="entry name" value="P-loop containing nucleotide triphosphate hydrolases"/>
    <property type="match status" value="2"/>
</dbReference>
<dbReference type="Proteomes" id="UP001501265">
    <property type="component" value="Unassembled WGS sequence"/>
</dbReference>
<dbReference type="InterPro" id="IPR041677">
    <property type="entry name" value="DNA2/NAM7_AAA_11"/>
</dbReference>
<dbReference type="PANTHER" id="PTHR43788:SF8">
    <property type="entry name" value="DNA-BINDING PROTEIN SMUBP-2"/>
    <property type="match status" value="1"/>
</dbReference>
<evidence type="ECO:0008006" key="11">
    <source>
        <dbReference type="Google" id="ProtNLM"/>
    </source>
</evidence>
<comment type="caution">
    <text evidence="9">The sequence shown here is derived from an EMBL/GenBank/DDBJ whole genome shotgun (WGS) entry which is preliminary data.</text>
</comment>
<evidence type="ECO:0000313" key="10">
    <source>
        <dbReference type="Proteomes" id="UP001501265"/>
    </source>
</evidence>
<dbReference type="InterPro" id="IPR050534">
    <property type="entry name" value="Coronavir_polyprotein_1ab"/>
</dbReference>
<organism evidence="9 10">
    <name type="scientific">Streptomyces ziwulingensis</name>
    <dbReference type="NCBI Taxonomy" id="1045501"/>
    <lineage>
        <taxon>Bacteria</taxon>
        <taxon>Bacillati</taxon>
        <taxon>Actinomycetota</taxon>
        <taxon>Actinomycetes</taxon>
        <taxon>Kitasatosporales</taxon>
        <taxon>Streptomycetaceae</taxon>
        <taxon>Streptomyces</taxon>
    </lineage>
</organism>
<feature type="domain" description="DNA2/NAM7 helicase helicase" evidence="7">
    <location>
        <begin position="313"/>
        <end position="728"/>
    </location>
</feature>
<dbReference type="RefSeq" id="WP_345617660.1">
    <property type="nucleotide sequence ID" value="NZ_BAABIG010000009.1"/>
</dbReference>
<name>A0ABP9B0S7_9ACTN</name>
<reference evidence="10" key="1">
    <citation type="journal article" date="2019" name="Int. J. Syst. Evol. Microbiol.">
        <title>The Global Catalogue of Microorganisms (GCM) 10K type strain sequencing project: providing services to taxonomists for standard genome sequencing and annotation.</title>
        <authorList>
            <consortium name="The Broad Institute Genomics Platform"/>
            <consortium name="The Broad Institute Genome Sequencing Center for Infectious Disease"/>
            <person name="Wu L."/>
            <person name="Ma J."/>
        </authorList>
    </citation>
    <scope>NUCLEOTIDE SEQUENCE [LARGE SCALE GENOMIC DNA]</scope>
    <source>
        <strain evidence="10">JCM 18081</strain>
    </source>
</reference>
<keyword evidence="3" id="KW-0378">Hydrolase</keyword>
<evidence type="ECO:0000256" key="6">
    <source>
        <dbReference type="SAM" id="MobiDB-lite"/>
    </source>
</evidence>
<dbReference type="InterPro" id="IPR047187">
    <property type="entry name" value="SF1_C_Upf1"/>
</dbReference>
<evidence type="ECO:0000259" key="8">
    <source>
        <dbReference type="Pfam" id="PF13087"/>
    </source>
</evidence>
<gene>
    <name evidence="9" type="ORF">GCM10023220_10000</name>
</gene>
<dbReference type="CDD" id="cd17934">
    <property type="entry name" value="DEXXQc_Upf1-like"/>
    <property type="match status" value="1"/>
</dbReference>
<evidence type="ECO:0000256" key="4">
    <source>
        <dbReference type="ARBA" id="ARBA00022806"/>
    </source>
</evidence>
<comment type="similarity">
    <text evidence="1">Belongs to the DNA2/NAM7 helicase family.</text>
</comment>
<feature type="region of interest" description="Disordered" evidence="6">
    <location>
        <begin position="177"/>
        <end position="203"/>
    </location>
</feature>
<evidence type="ECO:0000256" key="3">
    <source>
        <dbReference type="ARBA" id="ARBA00022801"/>
    </source>
</evidence>
<accession>A0ABP9B0S7</accession>
<keyword evidence="5" id="KW-0067">ATP-binding</keyword>
<keyword evidence="4" id="KW-0347">Helicase</keyword>